<dbReference type="Proteomes" id="UP000308014">
    <property type="component" value="Unassembled WGS sequence"/>
</dbReference>
<feature type="chain" id="PRO_5044400338" evidence="2">
    <location>
        <begin position="20"/>
        <end position="843"/>
    </location>
</feature>
<sequence>MKQAATNLLALASTAYAAASSPAGTKSGCYWNTDAGQFNTRFGHDFSIDLYGTVENLIPSTYTVNQGVNPLARRFDIANIGFDGIEKALTLTVPGGQSNGPISVAQLATSYSDILYGSVRTVAKISNVPGTTHGFIFYANDTQEVDFAFLTSDTSKAWLTNEQVTYTSPYSTYSVAAPGDASSAYHEYRLDWLPGVSKFYIDGVLVQTITDNAPSTPGSWKLFADQEKIWNNWSNGNAWAQGPPLSDSVLKIRSIDGYFNRTTVADNINLNPSSCPAVSSSSSSVAPSSTVVSSSSSSVVSSSSSSVKASSSSVVSSSSNVAPSSSSIVSSSSTVSSSSVATTSSATLSSSSSSSSSVAPATSSSAAAVTNFYIKDANNKLVNVPSGQDGVANYVTSQNSATSFYIDSKTGYLYETGAPYAANRGTSAKPEITYFSTIGLGYSYITCSQNTAQTWLECKANGVAQQAMTCGNDGLLYFAPTIPSTCAWVPLYYVSSTSASVSASSVASTTSSSSSSSSSSVAPTTSSTSSSVAPTTSSVAAQATVSFTTITTAWTGTFTTTTTAVSGLAATVYVQTPAKKGDVISTSSTAKASYTTVTTHSGTAGSVGYITATPKVAGATTTVTVVYPTPVTTCGNQGINFAAYTNKYSGGQATYGYPSFSPEAYKKVSPWFSDDTTYIAESNDGSGTKINVYGYGPLDASTLVLDHTFYLFASQTGYYSLNVPYTDDIQFVWVGSKAVTGWTRANADITQFWSSQIATQTPQTLAYYLTVGTYLPTNKRKVRTLFANGGGQGDLRFNIYAPDGTSVLSSNAGQNSGVSSVDIVEFPCNSALGAQFPAWGKET</sequence>
<dbReference type="Gene3D" id="2.60.120.200">
    <property type="match status" value="1"/>
</dbReference>
<evidence type="ECO:0000256" key="2">
    <source>
        <dbReference type="SAM" id="SignalP"/>
    </source>
</evidence>
<evidence type="ECO:0000259" key="3">
    <source>
        <dbReference type="PROSITE" id="PS51762"/>
    </source>
</evidence>
<comment type="caution">
    <text evidence="5">The sequence shown here is derived from an EMBL/GenBank/DDBJ whole genome shotgun (WGS) entry which is preliminary data.</text>
</comment>
<dbReference type="PANTHER" id="PTHR38121">
    <property type="entry name" value="GH16 DOMAIN-CONTAINING PROTEIN"/>
    <property type="match status" value="1"/>
</dbReference>
<evidence type="ECO:0000313" key="7">
    <source>
        <dbReference type="EMBL" id="THZ72528.1"/>
    </source>
</evidence>
<dbReference type="GO" id="GO:0004553">
    <property type="term" value="F:hydrolase activity, hydrolyzing O-glycosyl compounds"/>
    <property type="evidence" value="ECO:0007669"/>
    <property type="project" value="InterPro"/>
</dbReference>
<evidence type="ECO:0000313" key="8">
    <source>
        <dbReference type="Proteomes" id="UP000305064"/>
    </source>
</evidence>
<dbReference type="EMBL" id="QZBJ01000034">
    <property type="protein sequence ID" value="THY73732.1"/>
    <property type="molecule type" value="Genomic_DNA"/>
</dbReference>
<dbReference type="PROSITE" id="PS51762">
    <property type="entry name" value="GH16_2"/>
    <property type="match status" value="1"/>
</dbReference>
<feature type="signal peptide" evidence="2">
    <location>
        <begin position="1"/>
        <end position="19"/>
    </location>
</feature>
<feature type="domain" description="PA14" evidence="4">
    <location>
        <begin position="634"/>
        <end position="813"/>
    </location>
</feature>
<dbReference type="InterPro" id="IPR013320">
    <property type="entry name" value="ConA-like_dom_sf"/>
</dbReference>
<protein>
    <submittedName>
        <fullName evidence="5">Concanavalin A-like lectin/glucanase</fullName>
    </submittedName>
</protein>
<dbReference type="SUPFAM" id="SSF49899">
    <property type="entry name" value="Concanavalin A-like lectins/glucanases"/>
    <property type="match status" value="1"/>
</dbReference>
<feature type="region of interest" description="Disordered" evidence="1">
    <location>
        <begin position="509"/>
        <end position="533"/>
    </location>
</feature>
<dbReference type="Gene3D" id="2.60.120.1560">
    <property type="match status" value="1"/>
</dbReference>
<dbReference type="Pfam" id="PF10528">
    <property type="entry name" value="GLEYA"/>
    <property type="match status" value="1"/>
</dbReference>
<evidence type="ECO:0000313" key="10">
    <source>
        <dbReference type="Proteomes" id="UP000309734"/>
    </source>
</evidence>
<dbReference type="EMBL" id="QZAJ01000071">
    <property type="protein sequence ID" value="THW19121.1"/>
    <property type="molecule type" value="Genomic_DNA"/>
</dbReference>
<evidence type="ECO:0000256" key="1">
    <source>
        <dbReference type="SAM" id="MobiDB-lite"/>
    </source>
</evidence>
<reference evidence="8 9" key="1">
    <citation type="submission" date="2018-10" db="EMBL/GenBank/DDBJ databases">
        <title>Fifty Aureobasidium pullulans genomes reveal a recombining polyextremotolerant generalist.</title>
        <authorList>
            <person name="Gostincar C."/>
            <person name="Turk M."/>
            <person name="Zajc J."/>
            <person name="Gunde-Cimerman N."/>
        </authorList>
    </citation>
    <scope>NUCLEOTIDE SEQUENCE [LARGE SCALE GENOMIC DNA]</scope>
    <source>
        <strain evidence="5 9">EXF-11318</strain>
        <strain evidence="7 10">EXF-3519</strain>
        <strain evidence="6 8">EXF-4256</strain>
    </source>
</reference>
<evidence type="ECO:0000313" key="5">
    <source>
        <dbReference type="EMBL" id="THW19121.1"/>
    </source>
</evidence>
<accession>A0A4T0A6S3</accession>
<dbReference type="AlphaFoldDB" id="A0A4T0A6S3"/>
<gene>
    <name evidence="7" type="ORF">D6C85_04634</name>
    <name evidence="6" type="ORF">D6C94_05565</name>
    <name evidence="5" type="ORF">D6D24_03002</name>
</gene>
<dbReference type="GO" id="GO:0005975">
    <property type="term" value="P:carbohydrate metabolic process"/>
    <property type="evidence" value="ECO:0007669"/>
    <property type="project" value="InterPro"/>
</dbReference>
<dbReference type="CDD" id="cd00413">
    <property type="entry name" value="Glyco_hydrolase_16"/>
    <property type="match status" value="1"/>
</dbReference>
<dbReference type="Pfam" id="PF00722">
    <property type="entry name" value="Glyco_hydro_16"/>
    <property type="match status" value="1"/>
</dbReference>
<dbReference type="Proteomes" id="UP000305064">
    <property type="component" value="Unassembled WGS sequence"/>
</dbReference>
<dbReference type="EMBL" id="QZBS01000120">
    <property type="protein sequence ID" value="THZ72528.1"/>
    <property type="molecule type" value="Genomic_DNA"/>
</dbReference>
<keyword evidence="2" id="KW-0732">Signal</keyword>
<organism evidence="5 9">
    <name type="scientific">Aureobasidium pullulans</name>
    <name type="common">Black yeast</name>
    <name type="synonym">Pullularia pullulans</name>
    <dbReference type="NCBI Taxonomy" id="5580"/>
    <lineage>
        <taxon>Eukaryota</taxon>
        <taxon>Fungi</taxon>
        <taxon>Dikarya</taxon>
        <taxon>Ascomycota</taxon>
        <taxon>Pezizomycotina</taxon>
        <taxon>Dothideomycetes</taxon>
        <taxon>Dothideomycetidae</taxon>
        <taxon>Dothideales</taxon>
        <taxon>Saccotheciaceae</taxon>
        <taxon>Aureobasidium</taxon>
    </lineage>
</organism>
<dbReference type="PROSITE" id="PS51820">
    <property type="entry name" value="PA14"/>
    <property type="match status" value="1"/>
</dbReference>
<proteinExistence type="predicted"/>
<dbReference type="GO" id="GO:0030246">
    <property type="term" value="F:carbohydrate binding"/>
    <property type="evidence" value="ECO:0007669"/>
    <property type="project" value="UniProtKB-KW"/>
</dbReference>
<dbReference type="InterPro" id="IPR000757">
    <property type="entry name" value="Beta-glucanase-like"/>
</dbReference>
<keyword evidence="5" id="KW-0430">Lectin</keyword>
<name>A0A4T0A6S3_AURPU</name>
<feature type="domain" description="GH16" evidence="3">
    <location>
        <begin position="14"/>
        <end position="263"/>
    </location>
</feature>
<evidence type="ECO:0000313" key="6">
    <source>
        <dbReference type="EMBL" id="THY73732.1"/>
    </source>
</evidence>
<dbReference type="Proteomes" id="UP000309734">
    <property type="component" value="Unassembled WGS sequence"/>
</dbReference>
<evidence type="ECO:0000313" key="9">
    <source>
        <dbReference type="Proteomes" id="UP000308014"/>
    </source>
</evidence>
<dbReference type="PANTHER" id="PTHR38121:SF2">
    <property type="entry name" value="ACYLTRANSFERASE 3 DOMAIN-CONTAINING PROTEIN"/>
    <property type="match status" value="1"/>
</dbReference>
<dbReference type="InterPro" id="IPR037524">
    <property type="entry name" value="PA14/GLEYA"/>
</dbReference>
<dbReference type="InterPro" id="IPR018871">
    <property type="entry name" value="GLEYA_adhesin_domain"/>
</dbReference>
<evidence type="ECO:0000259" key="4">
    <source>
        <dbReference type="PROSITE" id="PS51820"/>
    </source>
</evidence>